<evidence type="ECO:0000313" key="3">
    <source>
        <dbReference type="EMBL" id="EHR48462.1"/>
    </source>
</evidence>
<evidence type="ECO:0000256" key="1">
    <source>
        <dbReference type="SAM" id="MobiDB-lite"/>
    </source>
</evidence>
<name>H5WZ61_9PSEU</name>
<protein>
    <recommendedName>
        <fullName evidence="2">Helix-turn-helix domain-containing protein</fullName>
    </recommendedName>
</protein>
<accession>H5WZ61</accession>
<feature type="domain" description="Helix-turn-helix" evidence="2">
    <location>
        <begin position="7"/>
        <end position="65"/>
    </location>
</feature>
<evidence type="ECO:0000313" key="4">
    <source>
        <dbReference type="Proteomes" id="UP000004926"/>
    </source>
</evidence>
<dbReference type="STRING" id="882083.SacmaDRAFT_0147"/>
<proteinExistence type="predicted"/>
<dbReference type="eggNOG" id="ENOG5032ZDA">
    <property type="taxonomic scope" value="Bacteria"/>
</dbReference>
<dbReference type="Proteomes" id="UP000004926">
    <property type="component" value="Chromosome"/>
</dbReference>
<feature type="compositionally biased region" description="Polar residues" evidence="1">
    <location>
        <begin position="74"/>
        <end position="87"/>
    </location>
</feature>
<dbReference type="InterPro" id="IPR045745">
    <property type="entry name" value="HTH_58_Actinobacteria-type"/>
</dbReference>
<gene>
    <name evidence="3" type="ORF">SacmaDRAFT_0147</name>
</gene>
<sequence length="87" mass="9497">MPPVTKVEKGKRVTGSARTRMGADLKKKYEKGASIRTLARLTGRSYGLVHRILSESGVQLRARGGGPHRRRSQPTRTARSSRQIGAG</sequence>
<dbReference type="EMBL" id="CM001439">
    <property type="protein sequence ID" value="EHR48462.1"/>
    <property type="molecule type" value="Genomic_DNA"/>
</dbReference>
<dbReference type="AlphaFoldDB" id="H5WZ61"/>
<evidence type="ECO:0000259" key="2">
    <source>
        <dbReference type="Pfam" id="PF19575"/>
    </source>
</evidence>
<feature type="region of interest" description="Disordered" evidence="1">
    <location>
        <begin position="1"/>
        <end position="23"/>
    </location>
</feature>
<dbReference type="Pfam" id="PF19575">
    <property type="entry name" value="HTH_58"/>
    <property type="match status" value="1"/>
</dbReference>
<keyword evidence="4" id="KW-1185">Reference proteome</keyword>
<feature type="compositionally biased region" description="Basic and acidic residues" evidence="1">
    <location>
        <begin position="1"/>
        <end position="11"/>
    </location>
</feature>
<dbReference type="Gene3D" id="1.10.10.60">
    <property type="entry name" value="Homeodomain-like"/>
    <property type="match status" value="1"/>
</dbReference>
<reference evidence="3 4" key="1">
    <citation type="journal article" date="2012" name="Stand. Genomic Sci.">
        <title>Genome sequence of the ocean sediment bacterium Saccharomonospora marina type strain (XMU15(T)).</title>
        <authorList>
            <person name="Klenk H.P."/>
            <person name="Lu M."/>
            <person name="Lucas S."/>
            <person name="Lapidus A."/>
            <person name="Copeland A."/>
            <person name="Pitluck S."/>
            <person name="Goodwin L.A."/>
            <person name="Han C."/>
            <person name="Tapia R."/>
            <person name="Brambilla E.M."/>
            <person name="Potter G."/>
            <person name="Land M."/>
            <person name="Ivanova N."/>
            <person name="Rohde M."/>
            <person name="Goker M."/>
            <person name="Detter J.C."/>
            <person name="Li W.J."/>
            <person name="Kyrpides N.C."/>
            <person name="Woyke T."/>
        </authorList>
    </citation>
    <scope>NUCLEOTIDE SEQUENCE [LARGE SCALE GENOMIC DNA]</scope>
    <source>
        <strain evidence="3 4">XMU15</strain>
    </source>
</reference>
<dbReference type="HOGENOM" id="CLU_161414_1_0_11"/>
<organism evidence="3 4">
    <name type="scientific">Saccharomonospora marina XMU15</name>
    <dbReference type="NCBI Taxonomy" id="882083"/>
    <lineage>
        <taxon>Bacteria</taxon>
        <taxon>Bacillati</taxon>
        <taxon>Actinomycetota</taxon>
        <taxon>Actinomycetes</taxon>
        <taxon>Pseudonocardiales</taxon>
        <taxon>Pseudonocardiaceae</taxon>
        <taxon>Saccharomonospora</taxon>
    </lineage>
</organism>
<feature type="region of interest" description="Disordered" evidence="1">
    <location>
        <begin position="59"/>
        <end position="87"/>
    </location>
</feature>